<gene>
    <name evidence="1" type="ORF">LIER_08512</name>
</gene>
<dbReference type="EMBL" id="BAABME010001380">
    <property type="protein sequence ID" value="GAA0149295.1"/>
    <property type="molecule type" value="Genomic_DNA"/>
</dbReference>
<reference evidence="1 2" key="1">
    <citation type="submission" date="2024-01" db="EMBL/GenBank/DDBJ databases">
        <title>The complete chloroplast genome sequence of Lithospermum erythrorhizon: insights into the phylogenetic relationship among Boraginaceae species and the maternal lineages of purple gromwells.</title>
        <authorList>
            <person name="Okada T."/>
            <person name="Watanabe K."/>
        </authorList>
    </citation>
    <scope>NUCLEOTIDE SEQUENCE [LARGE SCALE GENOMIC DNA]</scope>
</reference>
<dbReference type="AlphaFoldDB" id="A0AAV3PD15"/>
<comment type="caution">
    <text evidence="1">The sequence shown here is derived from an EMBL/GenBank/DDBJ whole genome shotgun (WGS) entry which is preliminary data.</text>
</comment>
<evidence type="ECO:0000313" key="1">
    <source>
        <dbReference type="EMBL" id="GAA0149295.1"/>
    </source>
</evidence>
<protein>
    <submittedName>
        <fullName evidence="1">Uncharacterized protein</fullName>
    </submittedName>
</protein>
<accession>A0AAV3PD15</accession>
<name>A0AAV3PD15_LITER</name>
<organism evidence="1 2">
    <name type="scientific">Lithospermum erythrorhizon</name>
    <name type="common">Purple gromwell</name>
    <name type="synonym">Lithospermum officinale var. erythrorhizon</name>
    <dbReference type="NCBI Taxonomy" id="34254"/>
    <lineage>
        <taxon>Eukaryota</taxon>
        <taxon>Viridiplantae</taxon>
        <taxon>Streptophyta</taxon>
        <taxon>Embryophyta</taxon>
        <taxon>Tracheophyta</taxon>
        <taxon>Spermatophyta</taxon>
        <taxon>Magnoliopsida</taxon>
        <taxon>eudicotyledons</taxon>
        <taxon>Gunneridae</taxon>
        <taxon>Pentapetalae</taxon>
        <taxon>asterids</taxon>
        <taxon>lamiids</taxon>
        <taxon>Boraginales</taxon>
        <taxon>Boraginaceae</taxon>
        <taxon>Boraginoideae</taxon>
        <taxon>Lithospermeae</taxon>
        <taxon>Lithospermum</taxon>
    </lineage>
</organism>
<sequence length="102" mass="11720">MWDLHENTYKWLARRYVNKVKICPKIALKNFIGDIFEDMKVEISTTTAWKAIKEAGYLMFGNENHCMGGGGSGEYRFVDMVREIVEGRFGHGPQIRFIGADD</sequence>
<proteinExistence type="predicted"/>
<keyword evidence="2" id="KW-1185">Reference proteome</keyword>
<evidence type="ECO:0000313" key="2">
    <source>
        <dbReference type="Proteomes" id="UP001454036"/>
    </source>
</evidence>
<dbReference type="Proteomes" id="UP001454036">
    <property type="component" value="Unassembled WGS sequence"/>
</dbReference>